<evidence type="ECO:0000313" key="2">
    <source>
        <dbReference type="EMBL" id="PAV62753.1"/>
    </source>
</evidence>
<dbReference type="InterPro" id="IPR012816">
    <property type="entry name" value="NADAR"/>
</dbReference>
<organism evidence="2 3">
    <name type="scientific">Diploscapter pachys</name>
    <dbReference type="NCBI Taxonomy" id="2018661"/>
    <lineage>
        <taxon>Eukaryota</taxon>
        <taxon>Metazoa</taxon>
        <taxon>Ecdysozoa</taxon>
        <taxon>Nematoda</taxon>
        <taxon>Chromadorea</taxon>
        <taxon>Rhabditida</taxon>
        <taxon>Rhabditina</taxon>
        <taxon>Rhabditomorpha</taxon>
        <taxon>Rhabditoidea</taxon>
        <taxon>Rhabditidae</taxon>
        <taxon>Diploscapter</taxon>
    </lineage>
</organism>
<dbReference type="EMBL" id="LIAE01010348">
    <property type="protein sequence ID" value="PAV62753.1"/>
    <property type="molecule type" value="Genomic_DNA"/>
</dbReference>
<protein>
    <recommendedName>
        <fullName evidence="1">NADAR domain-containing protein</fullName>
    </recommendedName>
</protein>
<gene>
    <name evidence="2" type="ORF">WR25_22979</name>
</gene>
<dbReference type="NCBIfam" id="TIGR02464">
    <property type="entry name" value="ribofla_fusion"/>
    <property type="match status" value="1"/>
</dbReference>
<accession>A0A2A2JM39</accession>
<dbReference type="Pfam" id="PF08719">
    <property type="entry name" value="NADAR"/>
    <property type="match status" value="1"/>
</dbReference>
<dbReference type="Proteomes" id="UP000218231">
    <property type="component" value="Unassembled WGS sequence"/>
</dbReference>
<dbReference type="AlphaFoldDB" id="A0A2A2JM39"/>
<dbReference type="OrthoDB" id="206452at2759"/>
<dbReference type="STRING" id="2018661.A0A2A2JM39"/>
<feature type="domain" description="NADAR" evidence="1">
    <location>
        <begin position="57"/>
        <end position="202"/>
    </location>
</feature>
<sequence>MPPNIEKKEVTLKNQEVPEPISKGINDDLSIDIVKDLLNPPVLFSSDSQPIIPFFTSKYVFSNHYPAKFTLVNHDYHCTEQYYQFMKVHTNERKDLDQKILEESDPKIIKKIADEIEVPDLERWSKLCWKVMLKCNLEKYMTHQNLRVQLFRTLGATLVEASPTDDYWGVGMSIDDPDLANKSTWKGHNMMGQVLMEIRDYLVGLPEFEKEVALAKKHLIADTQTRHKEGK</sequence>
<keyword evidence="3" id="KW-1185">Reference proteome</keyword>
<dbReference type="SUPFAM" id="SSF143990">
    <property type="entry name" value="YbiA-like"/>
    <property type="match status" value="1"/>
</dbReference>
<name>A0A2A2JM39_9BILA</name>
<evidence type="ECO:0000259" key="1">
    <source>
        <dbReference type="Pfam" id="PF08719"/>
    </source>
</evidence>
<proteinExistence type="predicted"/>
<dbReference type="Gene3D" id="1.10.357.40">
    <property type="entry name" value="YbiA-like"/>
    <property type="match status" value="1"/>
</dbReference>
<evidence type="ECO:0000313" key="3">
    <source>
        <dbReference type="Proteomes" id="UP000218231"/>
    </source>
</evidence>
<dbReference type="CDD" id="cd15457">
    <property type="entry name" value="NADAR"/>
    <property type="match status" value="1"/>
</dbReference>
<reference evidence="2 3" key="1">
    <citation type="journal article" date="2017" name="Curr. Biol.">
        <title>Genome architecture and evolution of a unichromosomal asexual nematode.</title>
        <authorList>
            <person name="Fradin H."/>
            <person name="Zegar C."/>
            <person name="Gutwein M."/>
            <person name="Lucas J."/>
            <person name="Kovtun M."/>
            <person name="Corcoran D."/>
            <person name="Baugh L.R."/>
            <person name="Kiontke K."/>
            <person name="Gunsalus K."/>
            <person name="Fitch D.H."/>
            <person name="Piano F."/>
        </authorList>
    </citation>
    <scope>NUCLEOTIDE SEQUENCE [LARGE SCALE GENOMIC DNA]</scope>
    <source>
        <strain evidence="2">PF1309</strain>
    </source>
</reference>
<dbReference type="InterPro" id="IPR037238">
    <property type="entry name" value="YbiA-like_sf"/>
</dbReference>
<comment type="caution">
    <text evidence="2">The sequence shown here is derived from an EMBL/GenBank/DDBJ whole genome shotgun (WGS) entry which is preliminary data.</text>
</comment>